<protein>
    <submittedName>
        <fullName evidence="2">SAM-dependent methyltransferase</fullName>
    </submittedName>
</protein>
<dbReference type="InterPro" id="IPR029063">
    <property type="entry name" value="SAM-dependent_MTases_sf"/>
</dbReference>
<dbReference type="GO" id="GO:0032259">
    <property type="term" value="P:methylation"/>
    <property type="evidence" value="ECO:0007669"/>
    <property type="project" value="UniProtKB-KW"/>
</dbReference>
<comment type="caution">
    <text evidence="2">The sequence shown here is derived from an EMBL/GenBank/DDBJ whole genome shotgun (WGS) entry which is preliminary data.</text>
</comment>
<dbReference type="SUPFAM" id="SSF53335">
    <property type="entry name" value="S-adenosyl-L-methionine-dependent methyltransferases"/>
    <property type="match status" value="1"/>
</dbReference>
<sequence length="262" mass="29017">MDSAAEKSIIALDNWLQSPAGAYVRAFEQACLEELTADIFGYNALQIGVPQLDALAASRMPNRWQVATRTSNADELAFASNGRQIAAAADFTELPFASSSIDLVVLPHVLEFTAEPHQVLREVERILIPEGQVIICGFNPASLWGMRQGIGRVTRNGYLPDTGEFISMPRLKDWLKLLNLSATRSHFGCYAPPCRTAHWLSRFAMMESAGGRWWPYLGAVYVVHAIKRVKGMHLIGPAWNKKTSKRPAAVPAANRIERIESE</sequence>
<dbReference type="EMBL" id="JACHBX010000001">
    <property type="protein sequence ID" value="MBB6133008.1"/>
    <property type="molecule type" value="Genomic_DNA"/>
</dbReference>
<name>A0A7W9WY67_9BURK</name>
<dbReference type="GO" id="GO:0008757">
    <property type="term" value="F:S-adenosylmethionine-dependent methyltransferase activity"/>
    <property type="evidence" value="ECO:0007669"/>
    <property type="project" value="InterPro"/>
</dbReference>
<dbReference type="InterPro" id="IPR013216">
    <property type="entry name" value="Methyltransf_11"/>
</dbReference>
<keyword evidence="3" id="KW-1185">Reference proteome</keyword>
<dbReference type="AlphaFoldDB" id="A0A7W9WY67"/>
<dbReference type="Gene3D" id="3.40.50.150">
    <property type="entry name" value="Vaccinia Virus protein VP39"/>
    <property type="match status" value="1"/>
</dbReference>
<organism evidence="2 3">
    <name type="scientific">Massilia aurea</name>
    <dbReference type="NCBI Taxonomy" id="373040"/>
    <lineage>
        <taxon>Bacteria</taxon>
        <taxon>Pseudomonadati</taxon>
        <taxon>Pseudomonadota</taxon>
        <taxon>Betaproteobacteria</taxon>
        <taxon>Burkholderiales</taxon>
        <taxon>Oxalobacteraceae</taxon>
        <taxon>Telluria group</taxon>
        <taxon>Massilia</taxon>
    </lineage>
</organism>
<evidence type="ECO:0000313" key="2">
    <source>
        <dbReference type="EMBL" id="MBB6133008.1"/>
    </source>
</evidence>
<dbReference type="RefSeq" id="WP_183552045.1">
    <property type="nucleotide sequence ID" value="NZ_JACHBX010000001.1"/>
</dbReference>
<reference evidence="2 3" key="1">
    <citation type="submission" date="2020-08" db="EMBL/GenBank/DDBJ databases">
        <title>The Agave Microbiome: Exploring the role of microbial communities in plant adaptations to desert environments.</title>
        <authorList>
            <person name="Partida-Martinez L.P."/>
        </authorList>
    </citation>
    <scope>NUCLEOTIDE SEQUENCE [LARGE SCALE GENOMIC DNA]</scope>
    <source>
        <strain evidence="2 3">AT3.2</strain>
    </source>
</reference>
<evidence type="ECO:0000259" key="1">
    <source>
        <dbReference type="Pfam" id="PF08241"/>
    </source>
</evidence>
<proteinExistence type="predicted"/>
<evidence type="ECO:0000313" key="3">
    <source>
        <dbReference type="Proteomes" id="UP000540787"/>
    </source>
</evidence>
<keyword evidence="2" id="KW-0489">Methyltransferase</keyword>
<keyword evidence="2" id="KW-0808">Transferase</keyword>
<accession>A0A7W9WY67</accession>
<dbReference type="Pfam" id="PF08241">
    <property type="entry name" value="Methyltransf_11"/>
    <property type="match status" value="1"/>
</dbReference>
<feature type="domain" description="Methyltransferase type 11" evidence="1">
    <location>
        <begin position="86"/>
        <end position="135"/>
    </location>
</feature>
<gene>
    <name evidence="2" type="ORF">HD842_001119</name>
</gene>
<dbReference type="Proteomes" id="UP000540787">
    <property type="component" value="Unassembled WGS sequence"/>
</dbReference>